<accession>A0A6B0VIH0</accession>
<evidence type="ECO:0000256" key="1">
    <source>
        <dbReference type="ARBA" id="ARBA00022603"/>
    </source>
</evidence>
<evidence type="ECO:0000259" key="6">
    <source>
        <dbReference type="Pfam" id="PF08704"/>
    </source>
</evidence>
<proteinExistence type="predicted"/>
<dbReference type="PANTHER" id="PTHR12133">
    <property type="entry name" value="TRNA (ADENINE(58)-N(1))-METHYLTRANSFERASE"/>
    <property type="match status" value="1"/>
</dbReference>
<evidence type="ECO:0000256" key="5">
    <source>
        <dbReference type="SAM" id="MobiDB-lite"/>
    </source>
</evidence>
<reference evidence="7 8" key="1">
    <citation type="submission" date="2020-01" db="EMBL/GenBank/DDBJ databases">
        <title>Natronorubrum sp. JWXQ-INN 674 isolated from Inner Mongolia Autonomous Region of China.</title>
        <authorList>
            <person name="Xue Q."/>
        </authorList>
    </citation>
    <scope>NUCLEOTIDE SEQUENCE [LARGE SCALE GENOMIC DNA]</scope>
    <source>
        <strain evidence="7 8">JWXQ-INN-674</strain>
    </source>
</reference>
<keyword evidence="3" id="KW-0949">S-adenosyl-L-methionine</keyword>
<dbReference type="Pfam" id="PF08704">
    <property type="entry name" value="GCD14"/>
    <property type="match status" value="1"/>
</dbReference>
<evidence type="ECO:0000256" key="3">
    <source>
        <dbReference type="ARBA" id="ARBA00022691"/>
    </source>
</evidence>
<gene>
    <name evidence="7" type="ORF">GS429_01960</name>
</gene>
<keyword evidence="8" id="KW-1185">Reference proteome</keyword>
<name>A0A6B0VIH0_9EURY</name>
<keyword evidence="1 7" id="KW-0489">Methyltransferase</keyword>
<dbReference type="GO" id="GO:0160107">
    <property type="term" value="F:tRNA (adenine(58)-N1)-methyltransferase activity"/>
    <property type="evidence" value="ECO:0007669"/>
    <property type="project" value="InterPro"/>
</dbReference>
<keyword evidence="2 7" id="KW-0808">Transferase</keyword>
<comment type="caution">
    <text evidence="7">The sequence shown here is derived from an EMBL/GenBank/DDBJ whole genome shotgun (WGS) entry which is preliminary data.</text>
</comment>
<dbReference type="Gene3D" id="3.40.50.150">
    <property type="entry name" value="Vaccinia Virus protein VP39"/>
    <property type="match status" value="1"/>
</dbReference>
<dbReference type="InterPro" id="IPR029063">
    <property type="entry name" value="SAM-dependent_MTases_sf"/>
</dbReference>
<sequence>MSRDSDTDDESGAARADDSDESDAEQAVEERVPVLLVRGDREYLIPPGGEQGTDLGVLEVPEDVQPGDTIETHLGDAFQVRRLRGPDLFHQFERTGAPMVPRDIGLVIGETGIARGDRVLDTGTGTGVLAASMARAGASVVTYERDPEFAEVARENMALGGVSDAVDVRTGDLTEELETLEASSFDVLTLDTGDAASIVGHAPELLVEGGFLAVYSPFIESTREVVETAHEADLSNVRTRETIQREMQFDDRGSRPSTAPVGHTGYLTIARNV</sequence>
<feature type="compositionally biased region" description="Acidic residues" evidence="5">
    <location>
        <begin position="1"/>
        <end position="11"/>
    </location>
</feature>
<protein>
    <submittedName>
        <fullName evidence="7">Methyltransferase domain-containing protein</fullName>
    </submittedName>
</protein>
<dbReference type="EMBL" id="WUYX01000008">
    <property type="protein sequence ID" value="MXV60855.1"/>
    <property type="molecule type" value="Genomic_DNA"/>
</dbReference>
<dbReference type="InterPro" id="IPR014816">
    <property type="entry name" value="tRNA_MeTrfase_Gcd14"/>
</dbReference>
<feature type="compositionally biased region" description="Acidic residues" evidence="5">
    <location>
        <begin position="18"/>
        <end position="27"/>
    </location>
</feature>
<dbReference type="GO" id="GO:0030488">
    <property type="term" value="P:tRNA methylation"/>
    <property type="evidence" value="ECO:0007669"/>
    <property type="project" value="InterPro"/>
</dbReference>
<dbReference type="SUPFAM" id="SSF53335">
    <property type="entry name" value="S-adenosyl-L-methionine-dependent methyltransferases"/>
    <property type="match status" value="1"/>
</dbReference>
<organism evidence="7 8">
    <name type="scientific">Natronorubrum halalkaliphilum</name>
    <dbReference type="NCBI Taxonomy" id="2691917"/>
    <lineage>
        <taxon>Archaea</taxon>
        <taxon>Methanobacteriati</taxon>
        <taxon>Methanobacteriota</taxon>
        <taxon>Stenosarchaea group</taxon>
        <taxon>Halobacteria</taxon>
        <taxon>Halobacteriales</taxon>
        <taxon>Natrialbaceae</taxon>
        <taxon>Natronorubrum</taxon>
    </lineage>
</organism>
<feature type="domain" description="tRNA (adenine(58)-N(1))-methyltransferase catalytic subunit TRM61 C-terminal" evidence="6">
    <location>
        <begin position="102"/>
        <end position="248"/>
    </location>
</feature>
<keyword evidence="4" id="KW-0819">tRNA processing</keyword>
<dbReference type="GO" id="GO:0031515">
    <property type="term" value="C:tRNA (m1A) methyltransferase complex"/>
    <property type="evidence" value="ECO:0007669"/>
    <property type="project" value="InterPro"/>
</dbReference>
<dbReference type="InterPro" id="IPR049470">
    <property type="entry name" value="TRM61_C"/>
</dbReference>
<dbReference type="CDD" id="cd02440">
    <property type="entry name" value="AdoMet_MTases"/>
    <property type="match status" value="1"/>
</dbReference>
<evidence type="ECO:0000256" key="4">
    <source>
        <dbReference type="ARBA" id="ARBA00022694"/>
    </source>
</evidence>
<dbReference type="Proteomes" id="UP000434101">
    <property type="component" value="Unassembled WGS sequence"/>
</dbReference>
<dbReference type="PROSITE" id="PS51620">
    <property type="entry name" value="SAM_TRM61"/>
    <property type="match status" value="1"/>
</dbReference>
<dbReference type="AlphaFoldDB" id="A0A6B0VIH0"/>
<evidence type="ECO:0000313" key="8">
    <source>
        <dbReference type="Proteomes" id="UP000434101"/>
    </source>
</evidence>
<dbReference type="PANTHER" id="PTHR12133:SF1">
    <property type="entry name" value="TRNA (ADENINE(58)-N(1))-METHYLTRANSFERASE, MITOCHONDRIAL"/>
    <property type="match status" value="1"/>
</dbReference>
<evidence type="ECO:0000256" key="2">
    <source>
        <dbReference type="ARBA" id="ARBA00022679"/>
    </source>
</evidence>
<dbReference type="RefSeq" id="WP_425438172.1">
    <property type="nucleotide sequence ID" value="NZ_WUYX01000008.1"/>
</dbReference>
<feature type="region of interest" description="Disordered" evidence="5">
    <location>
        <begin position="1"/>
        <end position="32"/>
    </location>
</feature>
<evidence type="ECO:0000313" key="7">
    <source>
        <dbReference type="EMBL" id="MXV60855.1"/>
    </source>
</evidence>